<comment type="caution">
    <text evidence="8">The sequence shown here is derived from an EMBL/GenBank/DDBJ whole genome shotgun (WGS) entry which is preliminary data.</text>
</comment>
<dbReference type="Pfam" id="PF17966">
    <property type="entry name" value="Muc_B2"/>
    <property type="match status" value="1"/>
</dbReference>
<dbReference type="NCBIfam" id="TIGR01167">
    <property type="entry name" value="LPXTG_anchor"/>
    <property type="match status" value="1"/>
</dbReference>
<evidence type="ECO:0000256" key="1">
    <source>
        <dbReference type="ARBA" id="ARBA00022512"/>
    </source>
</evidence>
<dbReference type="InterPro" id="IPR019931">
    <property type="entry name" value="LPXTG_anchor"/>
</dbReference>
<dbReference type="Pfam" id="PF00746">
    <property type="entry name" value="Gram_pos_anchor"/>
    <property type="match status" value="1"/>
</dbReference>
<evidence type="ECO:0000256" key="6">
    <source>
        <dbReference type="SAM" id="Phobius"/>
    </source>
</evidence>
<gene>
    <name evidence="8" type="ORF">H5975_00765</name>
</gene>
<keyword evidence="1" id="KW-0134">Cell wall</keyword>
<evidence type="ECO:0000259" key="7">
    <source>
        <dbReference type="PROSITE" id="PS50847"/>
    </source>
</evidence>
<dbReference type="PROSITE" id="PS50847">
    <property type="entry name" value="GRAM_POS_ANCHORING"/>
    <property type="match status" value="1"/>
</dbReference>
<accession>A0ABS2GUU7</accession>
<feature type="region of interest" description="Disordered" evidence="5">
    <location>
        <begin position="42"/>
        <end position="123"/>
    </location>
</feature>
<keyword evidence="6" id="KW-0812">Transmembrane</keyword>
<dbReference type="Pfam" id="PF17883">
    <property type="entry name" value="MBG"/>
    <property type="match status" value="1"/>
</dbReference>
<reference evidence="8 9" key="1">
    <citation type="journal article" date="2021" name="Sci. Rep.">
        <title>The distribution of antibiotic resistance genes in chicken gut microbiota commensals.</title>
        <authorList>
            <person name="Juricova H."/>
            <person name="Matiasovicova J."/>
            <person name="Kubasova T."/>
            <person name="Cejkova D."/>
            <person name="Rychlik I."/>
        </authorList>
    </citation>
    <scope>NUCLEOTIDE SEQUENCE [LARGE SCALE GENOMIC DNA]</scope>
    <source>
        <strain evidence="8 9">An574</strain>
    </source>
</reference>
<feature type="compositionally biased region" description="Polar residues" evidence="5">
    <location>
        <begin position="42"/>
        <end position="78"/>
    </location>
</feature>
<feature type="domain" description="Gram-positive cocci surface proteins LPxTG" evidence="7">
    <location>
        <begin position="499"/>
        <end position="534"/>
    </location>
</feature>
<dbReference type="InterPro" id="IPR041277">
    <property type="entry name" value="MBG_Lactobacillales"/>
</dbReference>
<keyword evidence="3" id="KW-0732">Signal</keyword>
<keyword evidence="9" id="KW-1185">Reference proteome</keyword>
<dbReference type="RefSeq" id="WP_204784477.1">
    <property type="nucleotide sequence ID" value="NZ_CALVGD010000019.1"/>
</dbReference>
<evidence type="ECO:0000313" key="9">
    <source>
        <dbReference type="Proteomes" id="UP000785625"/>
    </source>
</evidence>
<dbReference type="EMBL" id="JACJKU010000004">
    <property type="protein sequence ID" value="MBM6940030.1"/>
    <property type="molecule type" value="Genomic_DNA"/>
</dbReference>
<evidence type="ECO:0000256" key="3">
    <source>
        <dbReference type="ARBA" id="ARBA00022729"/>
    </source>
</evidence>
<keyword evidence="2" id="KW-0964">Secreted</keyword>
<feature type="transmembrane region" description="Helical" evidence="6">
    <location>
        <begin position="508"/>
        <end position="526"/>
    </location>
</feature>
<organism evidence="8 9">
    <name type="scientific">Limosilactobacillus coleohominis</name>
    <dbReference type="NCBI Taxonomy" id="181675"/>
    <lineage>
        <taxon>Bacteria</taxon>
        <taxon>Bacillati</taxon>
        <taxon>Bacillota</taxon>
        <taxon>Bacilli</taxon>
        <taxon>Lactobacillales</taxon>
        <taxon>Lactobacillaceae</taxon>
        <taxon>Limosilactobacillus</taxon>
    </lineage>
</organism>
<evidence type="ECO:0000313" key="8">
    <source>
        <dbReference type="EMBL" id="MBM6940030.1"/>
    </source>
</evidence>
<feature type="region of interest" description="Disordered" evidence="5">
    <location>
        <begin position="439"/>
        <end position="480"/>
    </location>
</feature>
<protein>
    <submittedName>
        <fullName evidence="8">LPXTG cell wall anchor domain-containing protein</fullName>
    </submittedName>
</protein>
<evidence type="ECO:0000256" key="2">
    <source>
        <dbReference type="ARBA" id="ARBA00022525"/>
    </source>
</evidence>
<keyword evidence="6" id="KW-1133">Transmembrane helix</keyword>
<keyword evidence="6" id="KW-0472">Membrane</keyword>
<name>A0ABS2GUU7_9LACO</name>
<dbReference type="Gene3D" id="2.60.40.4300">
    <property type="match status" value="1"/>
</dbReference>
<keyword evidence="4" id="KW-0572">Peptidoglycan-anchor</keyword>
<evidence type="ECO:0000256" key="4">
    <source>
        <dbReference type="ARBA" id="ARBA00023088"/>
    </source>
</evidence>
<proteinExistence type="predicted"/>
<dbReference type="Proteomes" id="UP000785625">
    <property type="component" value="Unassembled WGS sequence"/>
</dbReference>
<evidence type="ECO:0000256" key="5">
    <source>
        <dbReference type="SAM" id="MobiDB-lite"/>
    </source>
</evidence>
<feature type="compositionally biased region" description="Polar residues" evidence="5">
    <location>
        <begin position="439"/>
        <end position="453"/>
    </location>
</feature>
<sequence>MSSHFKLNGKNAHWLIACATTAFALGYYGDITGHADTVTSSETTTSQLAPSNTLKTDQSSPFNMESQSSVTDINSQSNDSDEKTQPATTINQQPMVPESGTMSDQDTTEISQDSSSFVDVKSPSKVTNANSDINLNNIHYHVSIQIQLATGTYDVVYLPTSPDDLYFGDDNGTPISTPVDAGTYKVWLSKQGYDNIVAGKNFWVSKDGGPFQFFAVWDIMQNIDIGEYDPLQFGYGTYTINPYNMEATITGNQTLTADNPILDPSKYQISFSGMDPNARPFDEISPDFSYTFQQGDLMLDPDSLNNNQYRVILSQQGLSNVQAALAKAFNNNANNFSLLTENIANQGVASVMNEPMTIIRDIIVHYPDGRDVTHRQAVTINRTYKLNDQCTGITFSSWSTAQWPDSQVPNVDGYVATPNVIPAVDVTSETSNATIDIYYQTNPGTNQPGENHPTNGSSSNSGNVNQTNTTTNNANNRLSNTSLSHLDINSQKQPQSQQLPQTGNDSSVITSLVGLMFASLTSLLGISRLSRKRS</sequence>
<feature type="compositionally biased region" description="Polar residues" evidence="5">
    <location>
        <begin position="85"/>
        <end position="117"/>
    </location>
</feature>
<dbReference type="InterPro" id="IPR041495">
    <property type="entry name" value="Mub_B2"/>
</dbReference>
<feature type="compositionally biased region" description="Low complexity" evidence="5">
    <location>
        <begin position="454"/>
        <end position="480"/>
    </location>
</feature>